<keyword evidence="10" id="KW-0175">Coiled coil</keyword>
<evidence type="ECO:0000256" key="4">
    <source>
        <dbReference type="ARBA" id="ARBA00022618"/>
    </source>
</evidence>
<dbReference type="InterPro" id="IPR007838">
    <property type="entry name" value="Cell_div_ZapA-like"/>
</dbReference>
<dbReference type="SUPFAM" id="SSF102829">
    <property type="entry name" value="Cell division protein ZapA-like"/>
    <property type="match status" value="1"/>
</dbReference>
<evidence type="ECO:0000256" key="7">
    <source>
        <dbReference type="ARBA" id="ARBA00024910"/>
    </source>
</evidence>
<protein>
    <recommendedName>
        <fullName evidence="2">Cell division protein ZapA</fullName>
    </recommendedName>
    <alternativeName>
        <fullName evidence="9">Z ring-associated protein ZapA</fullName>
    </alternativeName>
</protein>
<dbReference type="PANTHER" id="PTHR34981">
    <property type="entry name" value="CELL DIVISION PROTEIN ZAPA"/>
    <property type="match status" value="1"/>
</dbReference>
<sequence>MTEVSVEINGRKFRMACEDGQEQHLSDLAARFNVHVEQFKGSFGEIGDNRLTVMAGIAVLDELVSAENKIQQLRDEVSQVNADREAIIAQSEALEARFAKNLAETARKIEAVAVVIDETATGQPVAAK</sequence>
<evidence type="ECO:0000256" key="2">
    <source>
        <dbReference type="ARBA" id="ARBA00015195"/>
    </source>
</evidence>
<gene>
    <name evidence="11" type="ORF">MNBD_ALPHA11-2373</name>
</gene>
<dbReference type="EMBL" id="UOEQ01000341">
    <property type="protein sequence ID" value="VAW21314.1"/>
    <property type="molecule type" value="Genomic_DNA"/>
</dbReference>
<evidence type="ECO:0000256" key="5">
    <source>
        <dbReference type="ARBA" id="ARBA00023210"/>
    </source>
</evidence>
<dbReference type="Gene3D" id="3.30.160.880">
    <property type="entry name" value="Cell division protein ZapA protomer, N-terminal domain"/>
    <property type="match status" value="1"/>
</dbReference>
<dbReference type="PANTHER" id="PTHR34981:SF1">
    <property type="entry name" value="CELL DIVISION PROTEIN ZAPA"/>
    <property type="match status" value="1"/>
</dbReference>
<name>A0A3B0UM47_9ZZZZ</name>
<dbReference type="AlphaFoldDB" id="A0A3B0UM47"/>
<proteinExistence type="predicted"/>
<evidence type="ECO:0000313" key="11">
    <source>
        <dbReference type="EMBL" id="VAW21314.1"/>
    </source>
</evidence>
<dbReference type="InterPro" id="IPR042233">
    <property type="entry name" value="Cell_div_ZapA_N"/>
</dbReference>
<dbReference type="GO" id="GO:0005829">
    <property type="term" value="C:cytosol"/>
    <property type="evidence" value="ECO:0007669"/>
    <property type="project" value="TreeGrafter"/>
</dbReference>
<accession>A0A3B0UM47</accession>
<comment type="subunit">
    <text evidence="8">Homodimer. Interacts with FtsZ.</text>
</comment>
<organism evidence="11">
    <name type="scientific">hydrothermal vent metagenome</name>
    <dbReference type="NCBI Taxonomy" id="652676"/>
    <lineage>
        <taxon>unclassified sequences</taxon>
        <taxon>metagenomes</taxon>
        <taxon>ecological metagenomes</taxon>
    </lineage>
</organism>
<comment type="subcellular location">
    <subcellularLocation>
        <location evidence="1">Cytoplasm</location>
    </subcellularLocation>
</comment>
<dbReference type="GO" id="GO:0043093">
    <property type="term" value="P:FtsZ-dependent cytokinesis"/>
    <property type="evidence" value="ECO:0007669"/>
    <property type="project" value="TreeGrafter"/>
</dbReference>
<evidence type="ECO:0000256" key="8">
    <source>
        <dbReference type="ARBA" id="ARBA00026068"/>
    </source>
</evidence>
<dbReference type="GO" id="GO:0000917">
    <property type="term" value="P:division septum assembly"/>
    <property type="evidence" value="ECO:0007669"/>
    <property type="project" value="UniProtKB-KW"/>
</dbReference>
<dbReference type="GO" id="GO:0032153">
    <property type="term" value="C:cell division site"/>
    <property type="evidence" value="ECO:0007669"/>
    <property type="project" value="TreeGrafter"/>
</dbReference>
<keyword evidence="4" id="KW-0132">Cell division</keyword>
<keyword evidence="5" id="KW-0717">Septation</keyword>
<evidence type="ECO:0000256" key="1">
    <source>
        <dbReference type="ARBA" id="ARBA00004496"/>
    </source>
</evidence>
<evidence type="ECO:0000256" key="6">
    <source>
        <dbReference type="ARBA" id="ARBA00023306"/>
    </source>
</evidence>
<dbReference type="InterPro" id="IPR036192">
    <property type="entry name" value="Cell_div_ZapA-like_sf"/>
</dbReference>
<dbReference type="GO" id="GO:0030428">
    <property type="term" value="C:cell septum"/>
    <property type="evidence" value="ECO:0007669"/>
    <property type="project" value="TreeGrafter"/>
</dbReference>
<reference evidence="11" key="1">
    <citation type="submission" date="2018-06" db="EMBL/GenBank/DDBJ databases">
        <authorList>
            <person name="Zhirakovskaya E."/>
        </authorList>
    </citation>
    <scope>NUCLEOTIDE SEQUENCE</scope>
</reference>
<evidence type="ECO:0000256" key="10">
    <source>
        <dbReference type="SAM" id="Coils"/>
    </source>
</evidence>
<dbReference type="GO" id="GO:0000921">
    <property type="term" value="P:septin ring assembly"/>
    <property type="evidence" value="ECO:0007669"/>
    <property type="project" value="TreeGrafter"/>
</dbReference>
<evidence type="ECO:0000256" key="9">
    <source>
        <dbReference type="ARBA" id="ARBA00033158"/>
    </source>
</evidence>
<evidence type="ECO:0000256" key="3">
    <source>
        <dbReference type="ARBA" id="ARBA00022490"/>
    </source>
</evidence>
<keyword evidence="6" id="KW-0131">Cell cycle</keyword>
<keyword evidence="3" id="KW-0963">Cytoplasm</keyword>
<feature type="coiled-coil region" evidence="10">
    <location>
        <begin position="63"/>
        <end position="90"/>
    </location>
</feature>
<dbReference type="Pfam" id="PF05164">
    <property type="entry name" value="ZapA"/>
    <property type="match status" value="1"/>
</dbReference>
<comment type="function">
    <text evidence="7">Activator of cell division through the inhibition of FtsZ GTPase activity, therefore promoting FtsZ assembly into bundles of protofilaments necessary for the formation of the division Z ring. It is recruited early at mid-cell but it is not essential for cell division.</text>
</comment>